<accession>A0ACB8BUY6</accession>
<reference evidence="1" key="1">
    <citation type="journal article" date="2021" name="New Phytol.">
        <title>Evolutionary innovations through gain and loss of genes in the ectomycorrhizal Boletales.</title>
        <authorList>
            <person name="Wu G."/>
            <person name="Miyauchi S."/>
            <person name="Morin E."/>
            <person name="Kuo A."/>
            <person name="Drula E."/>
            <person name="Varga T."/>
            <person name="Kohler A."/>
            <person name="Feng B."/>
            <person name="Cao Y."/>
            <person name="Lipzen A."/>
            <person name="Daum C."/>
            <person name="Hundley H."/>
            <person name="Pangilinan J."/>
            <person name="Johnson J."/>
            <person name="Barry K."/>
            <person name="LaButti K."/>
            <person name="Ng V."/>
            <person name="Ahrendt S."/>
            <person name="Min B."/>
            <person name="Choi I.G."/>
            <person name="Park H."/>
            <person name="Plett J.M."/>
            <person name="Magnuson J."/>
            <person name="Spatafora J.W."/>
            <person name="Nagy L.G."/>
            <person name="Henrissat B."/>
            <person name="Grigoriev I.V."/>
            <person name="Yang Z.L."/>
            <person name="Xu J."/>
            <person name="Martin F.M."/>
        </authorList>
    </citation>
    <scope>NUCLEOTIDE SEQUENCE</scope>
    <source>
        <strain evidence="1">KUC20120723A-06</strain>
    </source>
</reference>
<dbReference type="Proteomes" id="UP000790709">
    <property type="component" value="Unassembled WGS sequence"/>
</dbReference>
<evidence type="ECO:0000313" key="1">
    <source>
        <dbReference type="EMBL" id="KAH7929351.1"/>
    </source>
</evidence>
<proteinExistence type="predicted"/>
<organism evidence="1 2">
    <name type="scientific">Leucogyrophana mollusca</name>
    <dbReference type="NCBI Taxonomy" id="85980"/>
    <lineage>
        <taxon>Eukaryota</taxon>
        <taxon>Fungi</taxon>
        <taxon>Dikarya</taxon>
        <taxon>Basidiomycota</taxon>
        <taxon>Agaricomycotina</taxon>
        <taxon>Agaricomycetes</taxon>
        <taxon>Agaricomycetidae</taxon>
        <taxon>Boletales</taxon>
        <taxon>Boletales incertae sedis</taxon>
        <taxon>Leucogyrophana</taxon>
    </lineage>
</organism>
<comment type="caution">
    <text evidence="1">The sequence shown here is derived from an EMBL/GenBank/DDBJ whole genome shotgun (WGS) entry which is preliminary data.</text>
</comment>
<name>A0ACB8BUY6_9AGAM</name>
<dbReference type="EMBL" id="MU266342">
    <property type="protein sequence ID" value="KAH7929351.1"/>
    <property type="molecule type" value="Genomic_DNA"/>
</dbReference>
<keyword evidence="2" id="KW-1185">Reference proteome</keyword>
<protein>
    <submittedName>
        <fullName evidence="1">Uncharacterized protein</fullName>
    </submittedName>
</protein>
<sequence>METKLQPNGEVHFPIFPTSVEDEKYTGPLALDHNTFSKNDRFPLVRFTNGSTMLCAPLSFTVEGLKGTDTDEGQSRFAKHFRERSSLRCFVASH</sequence>
<gene>
    <name evidence="1" type="ORF">BV22DRAFT_131843</name>
</gene>
<evidence type="ECO:0000313" key="2">
    <source>
        <dbReference type="Proteomes" id="UP000790709"/>
    </source>
</evidence>